<sequence>MNHSTGYIMAARREAASTEIKRQREFYQAAREICSDLFSVRPSVYWVDFLASVVTAYVLVSVYLAMPLSSPIAWFCFAVGGVLIYRSSMFIHEIVHLPSNEMKFFRRFWNFFAGVPLMVPSFTYESHLHHHSSRHYGTENDGEYLPLASGTILGVVAFLAQVFFQPILVVFRYAIWTPISFCHAGLRKWTLQHATSLVINFQYENHKRPEKQTVEDTFWELLTAFRVWVMFGLVLVGTMPVERLPKIYALAVFILIVNHVRTLAAHRYTSDGSTISHLDQFLDSTNITGNWLTELMCPLGLRYHALHHLFPKIPYYNLGVAHRRLVERLPADSLYHDTVYPNARAAIGELMESVRSSK</sequence>
<evidence type="ECO:0000256" key="1">
    <source>
        <dbReference type="SAM" id="Phobius"/>
    </source>
</evidence>
<proteinExistence type="predicted"/>
<accession>A0A5B9PCJ8</accession>
<feature type="transmembrane region" description="Helical" evidence="1">
    <location>
        <begin position="107"/>
        <end position="124"/>
    </location>
</feature>
<dbReference type="RefSeq" id="WP_084416797.1">
    <property type="nucleotide sequence ID" value="NZ_CP042912.1"/>
</dbReference>
<organism evidence="3 4">
    <name type="scientific">Mariniblastus fucicola</name>
    <dbReference type="NCBI Taxonomy" id="980251"/>
    <lineage>
        <taxon>Bacteria</taxon>
        <taxon>Pseudomonadati</taxon>
        <taxon>Planctomycetota</taxon>
        <taxon>Planctomycetia</taxon>
        <taxon>Pirellulales</taxon>
        <taxon>Pirellulaceae</taxon>
        <taxon>Mariniblastus</taxon>
    </lineage>
</organism>
<reference evidence="3 4" key="1">
    <citation type="submission" date="2019-08" db="EMBL/GenBank/DDBJ databases">
        <title>Deep-cultivation of Planctomycetes and their phenomic and genomic characterization uncovers novel biology.</title>
        <authorList>
            <person name="Wiegand S."/>
            <person name="Jogler M."/>
            <person name="Boedeker C."/>
            <person name="Pinto D."/>
            <person name="Vollmers J."/>
            <person name="Rivas-Marin E."/>
            <person name="Kohn T."/>
            <person name="Peeters S.H."/>
            <person name="Heuer A."/>
            <person name="Rast P."/>
            <person name="Oberbeckmann S."/>
            <person name="Bunk B."/>
            <person name="Jeske O."/>
            <person name="Meyerdierks A."/>
            <person name="Storesund J.E."/>
            <person name="Kallscheuer N."/>
            <person name="Luecker S."/>
            <person name="Lage O.M."/>
            <person name="Pohl T."/>
            <person name="Merkel B.J."/>
            <person name="Hornburger P."/>
            <person name="Mueller R.-W."/>
            <person name="Bruemmer F."/>
            <person name="Labrenz M."/>
            <person name="Spormann A.M."/>
            <person name="Op den Camp H."/>
            <person name="Overmann J."/>
            <person name="Amann R."/>
            <person name="Jetten M.S.M."/>
            <person name="Mascher T."/>
            <person name="Medema M.H."/>
            <person name="Devos D.P."/>
            <person name="Kaster A.-K."/>
            <person name="Ovreas L."/>
            <person name="Rohde M."/>
            <person name="Galperin M.Y."/>
            <person name="Jogler C."/>
        </authorList>
    </citation>
    <scope>NUCLEOTIDE SEQUENCE [LARGE SCALE GENOMIC DNA]</scope>
    <source>
        <strain evidence="3 4">FC18</strain>
    </source>
</reference>
<keyword evidence="4" id="KW-1185">Reference proteome</keyword>
<gene>
    <name evidence="3" type="ORF">MFFC18_39490</name>
</gene>
<feature type="transmembrane region" description="Helical" evidence="1">
    <location>
        <begin position="218"/>
        <end position="241"/>
    </location>
</feature>
<evidence type="ECO:0000313" key="4">
    <source>
        <dbReference type="Proteomes" id="UP000322214"/>
    </source>
</evidence>
<feature type="transmembrane region" description="Helical" evidence="1">
    <location>
        <begin position="72"/>
        <end position="95"/>
    </location>
</feature>
<dbReference type="Pfam" id="PF00487">
    <property type="entry name" value="FA_desaturase"/>
    <property type="match status" value="1"/>
</dbReference>
<dbReference type="AlphaFoldDB" id="A0A5B9PCJ8"/>
<dbReference type="KEGG" id="mff:MFFC18_39490"/>
<dbReference type="OrthoDB" id="9792534at2"/>
<feature type="domain" description="Fatty acid desaturase" evidence="2">
    <location>
        <begin position="71"/>
        <end position="336"/>
    </location>
</feature>
<dbReference type="EMBL" id="CP042912">
    <property type="protein sequence ID" value="QEG24038.1"/>
    <property type="molecule type" value="Genomic_DNA"/>
</dbReference>
<name>A0A5B9PCJ8_9BACT</name>
<dbReference type="GO" id="GO:0006629">
    <property type="term" value="P:lipid metabolic process"/>
    <property type="evidence" value="ECO:0007669"/>
    <property type="project" value="InterPro"/>
</dbReference>
<evidence type="ECO:0000259" key="2">
    <source>
        <dbReference type="Pfam" id="PF00487"/>
    </source>
</evidence>
<keyword evidence="1" id="KW-1133">Transmembrane helix</keyword>
<keyword evidence="1" id="KW-0472">Membrane</keyword>
<dbReference type="STRING" id="980251.GCA_001642875_04151"/>
<feature type="transmembrane region" description="Helical" evidence="1">
    <location>
        <begin position="144"/>
        <end position="164"/>
    </location>
</feature>
<keyword evidence="1" id="KW-0812">Transmembrane</keyword>
<evidence type="ECO:0000313" key="3">
    <source>
        <dbReference type="EMBL" id="QEG24038.1"/>
    </source>
</evidence>
<protein>
    <submittedName>
        <fullName evidence="3">Fatty acid desaturase</fullName>
    </submittedName>
</protein>
<dbReference type="InterPro" id="IPR005804">
    <property type="entry name" value="FA_desaturase_dom"/>
</dbReference>
<dbReference type="Proteomes" id="UP000322214">
    <property type="component" value="Chromosome"/>
</dbReference>
<feature type="transmembrane region" description="Helical" evidence="1">
    <location>
        <begin position="45"/>
        <end position="66"/>
    </location>
</feature>